<dbReference type="PANTHER" id="PTHR24243:SF230">
    <property type="entry name" value="G-PROTEIN COUPLED RECEPTORS FAMILY 1 PROFILE DOMAIN-CONTAINING PROTEIN"/>
    <property type="match status" value="1"/>
</dbReference>
<gene>
    <name evidence="10" type="ORF">LOTGIDRAFT_135066</name>
</gene>
<organism evidence="10 11">
    <name type="scientific">Lottia gigantea</name>
    <name type="common">Giant owl limpet</name>
    <dbReference type="NCBI Taxonomy" id="225164"/>
    <lineage>
        <taxon>Eukaryota</taxon>
        <taxon>Metazoa</taxon>
        <taxon>Spiralia</taxon>
        <taxon>Lophotrochozoa</taxon>
        <taxon>Mollusca</taxon>
        <taxon>Gastropoda</taxon>
        <taxon>Patellogastropoda</taxon>
        <taxon>Lottioidea</taxon>
        <taxon>Lottiidae</taxon>
        <taxon>Lottia</taxon>
    </lineage>
</organism>
<evidence type="ECO:0000256" key="3">
    <source>
        <dbReference type="ARBA" id="ARBA00022989"/>
    </source>
</evidence>
<dbReference type="GO" id="GO:0004930">
    <property type="term" value="F:G protein-coupled receptor activity"/>
    <property type="evidence" value="ECO:0007669"/>
    <property type="project" value="UniProtKB-KW"/>
</dbReference>
<keyword evidence="3 8" id="KW-1133">Transmembrane helix</keyword>
<reference evidence="10 11" key="1">
    <citation type="journal article" date="2013" name="Nature">
        <title>Insights into bilaterian evolution from three spiralian genomes.</title>
        <authorList>
            <person name="Simakov O."/>
            <person name="Marletaz F."/>
            <person name="Cho S.J."/>
            <person name="Edsinger-Gonzales E."/>
            <person name="Havlak P."/>
            <person name="Hellsten U."/>
            <person name="Kuo D.H."/>
            <person name="Larsson T."/>
            <person name="Lv J."/>
            <person name="Arendt D."/>
            <person name="Savage R."/>
            <person name="Osoegawa K."/>
            <person name="de Jong P."/>
            <person name="Grimwood J."/>
            <person name="Chapman J.A."/>
            <person name="Shapiro H."/>
            <person name="Aerts A."/>
            <person name="Otillar R.P."/>
            <person name="Terry A.Y."/>
            <person name="Boore J.L."/>
            <person name="Grigoriev I.V."/>
            <person name="Lindberg D.R."/>
            <person name="Seaver E.C."/>
            <person name="Weisblat D.A."/>
            <person name="Putnam N.H."/>
            <person name="Rokhsar D.S."/>
        </authorList>
    </citation>
    <scope>NUCLEOTIDE SEQUENCE [LARGE SCALE GENOMIC DNA]</scope>
</reference>
<keyword evidence="4" id="KW-0297">G-protein coupled receptor</keyword>
<name>V3ZIQ2_LOTGI</name>
<feature type="domain" description="G-protein coupled receptors family 1 profile" evidence="9">
    <location>
        <begin position="58"/>
        <end position="169"/>
    </location>
</feature>
<dbReference type="PANTHER" id="PTHR24243">
    <property type="entry name" value="G-PROTEIN COUPLED RECEPTOR"/>
    <property type="match status" value="1"/>
</dbReference>
<evidence type="ECO:0000313" key="10">
    <source>
        <dbReference type="EMBL" id="ESO82210.1"/>
    </source>
</evidence>
<sequence>MADWFGSEPDISSIQTPKPRLSESFYASGNISLYWEQTVSDYINLVYIPICSSIGIVGNSVAFCVLVLSSLRHTTTCLYMAVIACLDTLVLVLNICFFVRRFPDFEIFNEWSCGFIMYLFYFTIHFDVMLLVAMTFERYLAVTYPLHAAGLITVKKTVKIIFVLGFISF</sequence>
<evidence type="ECO:0000259" key="9">
    <source>
        <dbReference type="PROSITE" id="PS50262"/>
    </source>
</evidence>
<evidence type="ECO:0000256" key="5">
    <source>
        <dbReference type="ARBA" id="ARBA00023136"/>
    </source>
</evidence>
<dbReference type="PROSITE" id="PS50262">
    <property type="entry name" value="G_PROTEIN_RECEP_F1_2"/>
    <property type="match status" value="1"/>
</dbReference>
<evidence type="ECO:0000256" key="2">
    <source>
        <dbReference type="ARBA" id="ARBA00022692"/>
    </source>
</evidence>
<evidence type="ECO:0000256" key="8">
    <source>
        <dbReference type="SAM" id="Phobius"/>
    </source>
</evidence>
<evidence type="ECO:0000256" key="1">
    <source>
        <dbReference type="ARBA" id="ARBA00004141"/>
    </source>
</evidence>
<evidence type="ECO:0000256" key="4">
    <source>
        <dbReference type="ARBA" id="ARBA00023040"/>
    </source>
</evidence>
<dbReference type="Proteomes" id="UP000030746">
    <property type="component" value="Unassembled WGS sequence"/>
</dbReference>
<dbReference type="RefSeq" id="XP_009067125.1">
    <property type="nucleotide sequence ID" value="XM_009068877.1"/>
</dbReference>
<dbReference type="SUPFAM" id="SSF81321">
    <property type="entry name" value="Family A G protein-coupled receptor-like"/>
    <property type="match status" value="1"/>
</dbReference>
<evidence type="ECO:0000256" key="6">
    <source>
        <dbReference type="ARBA" id="ARBA00023170"/>
    </source>
</evidence>
<dbReference type="Gene3D" id="1.20.1070.10">
    <property type="entry name" value="Rhodopsin 7-helix transmembrane proteins"/>
    <property type="match status" value="1"/>
</dbReference>
<dbReference type="Pfam" id="PF00001">
    <property type="entry name" value="7tm_1"/>
    <property type="match status" value="1"/>
</dbReference>
<dbReference type="AlphaFoldDB" id="V3ZIQ2"/>
<dbReference type="PROSITE" id="PS00237">
    <property type="entry name" value="G_PROTEIN_RECEP_F1_1"/>
    <property type="match status" value="1"/>
</dbReference>
<dbReference type="OMA" id="VITSQWH"/>
<comment type="subcellular location">
    <subcellularLocation>
        <location evidence="1">Membrane</location>
        <topology evidence="1">Multi-pass membrane protein</topology>
    </subcellularLocation>
</comment>
<keyword evidence="7" id="KW-0807">Transducer</keyword>
<dbReference type="InterPro" id="IPR017452">
    <property type="entry name" value="GPCR_Rhodpsn_7TM"/>
</dbReference>
<accession>V3ZIQ2</accession>
<feature type="transmembrane region" description="Helical" evidence="8">
    <location>
        <begin position="78"/>
        <end position="100"/>
    </location>
</feature>
<dbReference type="CTD" id="20233638"/>
<dbReference type="OrthoDB" id="9990906at2759"/>
<keyword evidence="5 8" id="KW-0472">Membrane</keyword>
<feature type="transmembrane region" description="Helical" evidence="8">
    <location>
        <begin position="115"/>
        <end position="136"/>
    </location>
</feature>
<evidence type="ECO:0000313" key="11">
    <source>
        <dbReference type="Proteomes" id="UP000030746"/>
    </source>
</evidence>
<dbReference type="EMBL" id="KB203992">
    <property type="protein sequence ID" value="ESO82210.1"/>
    <property type="molecule type" value="Genomic_DNA"/>
</dbReference>
<feature type="non-terminal residue" evidence="10">
    <location>
        <position position="169"/>
    </location>
</feature>
<keyword evidence="11" id="KW-1185">Reference proteome</keyword>
<keyword evidence="2 8" id="KW-0812">Transmembrane</keyword>
<dbReference type="KEGG" id="lgi:LOTGIDRAFT_135066"/>
<dbReference type="HOGENOM" id="CLU_1582572_0_0_1"/>
<dbReference type="InterPro" id="IPR000276">
    <property type="entry name" value="GPCR_Rhodpsn"/>
</dbReference>
<proteinExistence type="predicted"/>
<feature type="transmembrane region" description="Helical" evidence="8">
    <location>
        <begin position="45"/>
        <end position="71"/>
    </location>
</feature>
<keyword evidence="6" id="KW-0675">Receptor</keyword>
<protein>
    <recommendedName>
        <fullName evidence="9">G-protein coupled receptors family 1 profile domain-containing protein</fullName>
    </recommendedName>
</protein>
<dbReference type="GeneID" id="20233638"/>
<dbReference type="GO" id="GO:0005886">
    <property type="term" value="C:plasma membrane"/>
    <property type="evidence" value="ECO:0007669"/>
    <property type="project" value="TreeGrafter"/>
</dbReference>
<evidence type="ECO:0000256" key="7">
    <source>
        <dbReference type="ARBA" id="ARBA00023224"/>
    </source>
</evidence>